<evidence type="ECO:0008006" key="2">
    <source>
        <dbReference type="Google" id="ProtNLM"/>
    </source>
</evidence>
<dbReference type="EMBL" id="BK015025">
    <property type="protein sequence ID" value="DAD87718.1"/>
    <property type="molecule type" value="Genomic_DNA"/>
</dbReference>
<dbReference type="Gene3D" id="3.30.2000.30">
    <property type="match status" value="1"/>
</dbReference>
<reference evidence="1" key="1">
    <citation type="journal article" date="2021" name="Proc. Natl. Acad. Sci. U.S.A.">
        <title>A Catalog of Tens of Thousands of Viruses from Human Metagenomes Reveals Hidden Associations with Chronic Diseases.</title>
        <authorList>
            <person name="Tisza M.J."/>
            <person name="Buck C.B."/>
        </authorList>
    </citation>
    <scope>NUCLEOTIDE SEQUENCE</scope>
    <source>
        <strain evidence="1">Ct8eQ1</strain>
    </source>
</reference>
<evidence type="ECO:0000313" key="1">
    <source>
        <dbReference type="EMBL" id="DAD87718.1"/>
    </source>
</evidence>
<dbReference type="InterPro" id="IPR053745">
    <property type="entry name" value="Viral_Tail_Comp_sf"/>
</dbReference>
<proteinExistence type="predicted"/>
<accession>A0A8S5MZD9</accession>
<organism evidence="1">
    <name type="scientific">Siphoviridae sp. ct8eQ1</name>
    <dbReference type="NCBI Taxonomy" id="2826171"/>
    <lineage>
        <taxon>Viruses</taxon>
        <taxon>Duplodnaviria</taxon>
        <taxon>Heunggongvirae</taxon>
        <taxon>Uroviricota</taxon>
        <taxon>Caudoviricetes</taxon>
    </lineage>
</organism>
<name>A0A8S5MZD9_9CAUD</name>
<protein>
    <recommendedName>
        <fullName evidence="2">DUF3168 domain-containing protein</fullName>
    </recommendedName>
</protein>
<sequence>MVTANHALFRQIFIECLEETKHTFDYLPEPNTPYPFIYVGENTSVNTVNFDVYGDTDITIHIYGLRSDRKAIDDLTVDVLSRISQINLAFGYYFTFKTCSQQDALDTTDIQPLIHRVLDINFTYTRKEITDNGSRIN</sequence>